<evidence type="ECO:0000313" key="3">
    <source>
        <dbReference type="Proteomes" id="UP000092671"/>
    </source>
</evidence>
<accession>A0A1B8PIK2</accession>
<evidence type="ECO:0000256" key="1">
    <source>
        <dbReference type="SAM" id="Phobius"/>
    </source>
</evidence>
<keyword evidence="1" id="KW-1133">Transmembrane helix</keyword>
<protein>
    <submittedName>
        <fullName evidence="2">Uncharacterized protein</fullName>
    </submittedName>
</protein>
<organism evidence="2 3">
    <name type="scientific">Moraxella nonliquefaciens</name>
    <dbReference type="NCBI Taxonomy" id="478"/>
    <lineage>
        <taxon>Bacteria</taxon>
        <taxon>Pseudomonadati</taxon>
        <taxon>Pseudomonadota</taxon>
        <taxon>Gammaproteobacteria</taxon>
        <taxon>Moraxellales</taxon>
        <taxon>Moraxellaceae</taxon>
        <taxon>Moraxella</taxon>
    </lineage>
</organism>
<feature type="transmembrane region" description="Helical" evidence="1">
    <location>
        <begin position="100"/>
        <end position="119"/>
    </location>
</feature>
<dbReference type="EMBL" id="LZDN01000040">
    <property type="protein sequence ID" value="OBX48892.1"/>
    <property type="molecule type" value="Genomic_DNA"/>
</dbReference>
<feature type="transmembrane region" description="Helical" evidence="1">
    <location>
        <begin position="70"/>
        <end position="88"/>
    </location>
</feature>
<keyword evidence="1" id="KW-0472">Membrane</keyword>
<dbReference type="RefSeq" id="WP_066893964.1">
    <property type="nucleotide sequence ID" value="NZ_LZDN01000040.1"/>
</dbReference>
<dbReference type="OrthoDB" id="6648168at2"/>
<proteinExistence type="predicted"/>
<reference evidence="2 3" key="1">
    <citation type="submission" date="2016-06" db="EMBL/GenBank/DDBJ databases">
        <title>Draft genome of Moraxella nonliquefaciens CCUG 60284.</title>
        <authorList>
            <person name="Salva-Serra F."/>
            <person name="Engstrom-Jakobsson H."/>
            <person name="Thorell K."/>
            <person name="Gonzales-Siles L."/>
            <person name="Karlsson R."/>
            <person name="Boulund F."/>
            <person name="Engstrand L."/>
            <person name="Kristiansson E."/>
            <person name="Moore E."/>
        </authorList>
    </citation>
    <scope>NUCLEOTIDE SEQUENCE [LARGE SCALE GENOMIC DNA]</scope>
    <source>
        <strain evidence="2 3">CCUG 60284</strain>
    </source>
</reference>
<keyword evidence="1" id="KW-0812">Transmembrane</keyword>
<name>A0A1B8PIK2_MORNO</name>
<comment type="caution">
    <text evidence="2">The sequence shown here is derived from an EMBL/GenBank/DDBJ whole genome shotgun (WGS) entry which is preliminary data.</text>
</comment>
<feature type="transmembrane region" description="Helical" evidence="1">
    <location>
        <begin position="229"/>
        <end position="251"/>
    </location>
</feature>
<dbReference type="AlphaFoldDB" id="A0A1B8PIK2"/>
<dbReference type="Proteomes" id="UP000092671">
    <property type="component" value="Unassembled WGS sequence"/>
</dbReference>
<sequence>MKNPFHLTPTPRTCPHGDCGKIFCDVIYKHGIIFCPHCQKSLLVNPFTPDLQQMTFWQFVKYFIKRYYKLYVICTGIFILIYTDIFAFADLDKFNLTTGFWVAVIILIMFLFFVAIVAIENNLRYYHAYKIKNRPLIKGVDNYDDIKNDFNISVAHDKLATSFDAHAPYCPHCQSQRFHNTADDDYVCQKCHTKSSLNPKLKNTNIIQFASNYTILFLMIKYVSSDFYLFIYILAVFVIFLINLSINYYWYKTPKWLP</sequence>
<gene>
    <name evidence="2" type="ORF">A9Z60_04455</name>
</gene>
<evidence type="ECO:0000313" key="2">
    <source>
        <dbReference type="EMBL" id="OBX48892.1"/>
    </source>
</evidence>